<name>A0ABT8EIG6_9BURK</name>
<dbReference type="HAMAP" id="MF_00923">
    <property type="entry name" value="OM_assembly_BamB"/>
    <property type="match status" value="1"/>
</dbReference>
<dbReference type="EMBL" id="JAJHNU010000001">
    <property type="protein sequence ID" value="MDN4121030.1"/>
    <property type="molecule type" value="Genomic_DNA"/>
</dbReference>
<reference evidence="7" key="1">
    <citation type="submission" date="2021-11" db="EMBL/GenBank/DDBJ databases">
        <title>Draft genome sequence of Alcaligenes endophyticus type strain CCUG 75668T.</title>
        <authorList>
            <person name="Salva-Serra F."/>
            <person name="Duran R.E."/>
            <person name="Seeger M."/>
            <person name="Moore E.R.B."/>
            <person name="Jaen-Luchoro D."/>
        </authorList>
    </citation>
    <scope>NUCLEOTIDE SEQUENCE</scope>
    <source>
        <strain evidence="7">CCUG 75668</strain>
    </source>
</reference>
<comment type="similarity">
    <text evidence="4">Belongs to the BamB family.</text>
</comment>
<evidence type="ECO:0000256" key="3">
    <source>
        <dbReference type="ARBA" id="ARBA00023237"/>
    </source>
</evidence>
<gene>
    <name evidence="4 7" type="primary">bamB</name>
    <name evidence="7" type="ORF">LMS43_06995</name>
</gene>
<keyword evidence="1 4" id="KW-0732">Signal</keyword>
<dbReference type="Proteomes" id="UP001168613">
    <property type="component" value="Unassembled WGS sequence"/>
</dbReference>
<dbReference type="Pfam" id="PF13360">
    <property type="entry name" value="PQQ_2"/>
    <property type="match status" value="1"/>
</dbReference>
<dbReference type="InterPro" id="IPR018391">
    <property type="entry name" value="PQQ_b-propeller_rpt"/>
</dbReference>
<dbReference type="SMART" id="SM00564">
    <property type="entry name" value="PQQ"/>
    <property type="match status" value="6"/>
</dbReference>
<sequence length="382" mass="40059">MRAVLSRRFLRTSVCALSLVVLAACSSTDTRYDPAPLGEYGNTITSNVLWSVSLGSGSDVGFAPALVGSDVYAAVPSGQVHKVDLGSGRVMWSANAGKRLTAGVGSDGLVTAVVTADGDVVAYDDAGQEIWRTRASSAVTIPPAVGEGVVVVRASDYRIQAFNARNGELLWSVQRPGPALSLKTGMQMRIVDGMLLTGMPNGRLMAINTQTGGVVWEGSVSVSQGATDLERINDVVGAPQVQDPLLCGATYQGRVVCFDVQQGGVPLWDRKISAVSGPVSDSHLLYIANSRDKIEALALVNGQTVWEQDGLRNRRLATMAVTPRVLAAGDYQGYVHFLSRIDGKLEGRLSVGGGPIVSPLLGTDRGVLVQTGNGNLVLVGIN</sequence>
<dbReference type="InterPro" id="IPR015943">
    <property type="entry name" value="WD40/YVTN_repeat-like_dom_sf"/>
</dbReference>
<comment type="function">
    <text evidence="4">Part of the outer membrane protein assembly complex, which is involved in assembly and insertion of beta-barrel proteins into the outer membrane.</text>
</comment>
<proteinExistence type="inferred from homology"/>
<evidence type="ECO:0000313" key="8">
    <source>
        <dbReference type="Proteomes" id="UP001168613"/>
    </source>
</evidence>
<dbReference type="InterPro" id="IPR011047">
    <property type="entry name" value="Quinoprotein_ADH-like_sf"/>
</dbReference>
<protein>
    <recommendedName>
        <fullName evidence="4">Outer membrane protein assembly factor BamB</fullName>
    </recommendedName>
</protein>
<dbReference type="PROSITE" id="PS51257">
    <property type="entry name" value="PROKAR_LIPOPROTEIN"/>
    <property type="match status" value="1"/>
</dbReference>
<evidence type="ECO:0000259" key="6">
    <source>
        <dbReference type="Pfam" id="PF13360"/>
    </source>
</evidence>
<feature type="domain" description="Pyrrolo-quinoline quinone repeat" evidence="6">
    <location>
        <begin position="77"/>
        <end position="308"/>
    </location>
</feature>
<feature type="chain" id="PRO_5045998473" description="Outer membrane protein assembly factor BamB" evidence="5">
    <location>
        <begin position="24"/>
        <end position="382"/>
    </location>
</feature>
<organism evidence="7 8">
    <name type="scientific">Alcaligenes endophyticus</name>
    <dbReference type="NCBI Taxonomy" id="1929088"/>
    <lineage>
        <taxon>Bacteria</taxon>
        <taxon>Pseudomonadati</taxon>
        <taxon>Pseudomonadota</taxon>
        <taxon>Betaproteobacteria</taxon>
        <taxon>Burkholderiales</taxon>
        <taxon>Alcaligenaceae</taxon>
        <taxon>Alcaligenes</taxon>
    </lineage>
</organism>
<dbReference type="PANTHER" id="PTHR34512:SF30">
    <property type="entry name" value="OUTER MEMBRANE PROTEIN ASSEMBLY FACTOR BAMB"/>
    <property type="match status" value="1"/>
</dbReference>
<dbReference type="Gene3D" id="2.130.10.10">
    <property type="entry name" value="YVTN repeat-like/Quinoprotein amine dehydrogenase"/>
    <property type="match status" value="1"/>
</dbReference>
<keyword evidence="4" id="KW-0449">Lipoprotein</keyword>
<dbReference type="NCBIfam" id="TIGR03300">
    <property type="entry name" value="assembly_YfgL"/>
    <property type="match status" value="1"/>
</dbReference>
<feature type="signal peptide" evidence="5">
    <location>
        <begin position="1"/>
        <end position="23"/>
    </location>
</feature>
<keyword evidence="4" id="KW-0564">Palmitate</keyword>
<accession>A0ABT8EIG6</accession>
<evidence type="ECO:0000256" key="2">
    <source>
        <dbReference type="ARBA" id="ARBA00023136"/>
    </source>
</evidence>
<dbReference type="RefSeq" id="WP_266124974.1">
    <property type="nucleotide sequence ID" value="NZ_JAJHNU010000001.1"/>
</dbReference>
<dbReference type="SUPFAM" id="SSF50998">
    <property type="entry name" value="Quinoprotein alcohol dehydrogenase-like"/>
    <property type="match status" value="1"/>
</dbReference>
<evidence type="ECO:0000256" key="1">
    <source>
        <dbReference type="ARBA" id="ARBA00022729"/>
    </source>
</evidence>
<keyword evidence="8" id="KW-1185">Reference proteome</keyword>
<evidence type="ECO:0000256" key="5">
    <source>
        <dbReference type="SAM" id="SignalP"/>
    </source>
</evidence>
<comment type="caution">
    <text evidence="7">The sequence shown here is derived from an EMBL/GenBank/DDBJ whole genome shotgun (WGS) entry which is preliminary data.</text>
</comment>
<evidence type="ECO:0000256" key="4">
    <source>
        <dbReference type="HAMAP-Rule" id="MF_00923"/>
    </source>
</evidence>
<comment type="subcellular location">
    <subcellularLocation>
        <location evidence="4">Cell outer membrane</location>
        <topology evidence="4">Lipid-anchor</topology>
    </subcellularLocation>
</comment>
<evidence type="ECO:0000313" key="7">
    <source>
        <dbReference type="EMBL" id="MDN4121030.1"/>
    </source>
</evidence>
<keyword evidence="2 4" id="KW-0472">Membrane</keyword>
<dbReference type="InterPro" id="IPR017687">
    <property type="entry name" value="BamB"/>
</dbReference>
<comment type="subunit">
    <text evidence="4">Part of the Bam complex.</text>
</comment>
<dbReference type="PANTHER" id="PTHR34512">
    <property type="entry name" value="CELL SURFACE PROTEIN"/>
    <property type="match status" value="1"/>
</dbReference>
<dbReference type="InterPro" id="IPR002372">
    <property type="entry name" value="PQQ_rpt_dom"/>
</dbReference>
<keyword evidence="3 4" id="KW-0998">Cell outer membrane</keyword>